<dbReference type="InterPro" id="IPR036236">
    <property type="entry name" value="Znf_C2H2_sf"/>
</dbReference>
<dbReference type="EnsemblPlants" id="Kaladp0043s0170.1.v1.1">
    <property type="protein sequence ID" value="Kaladp0043s0170.1.v1.1.CDS.1"/>
    <property type="gene ID" value="Kaladp0043s0170.v1.1"/>
</dbReference>
<dbReference type="InterPro" id="IPR013087">
    <property type="entry name" value="Znf_C2H2_type"/>
</dbReference>
<feature type="region of interest" description="Disordered" evidence="2">
    <location>
        <begin position="1"/>
        <end position="74"/>
    </location>
</feature>
<feature type="compositionally biased region" description="Basic and acidic residues" evidence="2">
    <location>
        <begin position="301"/>
        <end position="319"/>
    </location>
</feature>
<evidence type="ECO:0000259" key="3">
    <source>
        <dbReference type="PROSITE" id="PS50157"/>
    </source>
</evidence>
<protein>
    <recommendedName>
        <fullName evidence="3">C2H2-type domain-containing protein</fullName>
    </recommendedName>
</protein>
<dbReference type="PANTHER" id="PTHR46869:SF1">
    <property type="entry name" value="C2H2-LIKE ZINC FINGER PROTEIN"/>
    <property type="match status" value="1"/>
</dbReference>
<dbReference type="AlphaFoldDB" id="A0A7N0TRY4"/>
<keyword evidence="1" id="KW-0479">Metal-binding</keyword>
<feature type="region of interest" description="Disordered" evidence="2">
    <location>
        <begin position="98"/>
        <end position="179"/>
    </location>
</feature>
<feature type="compositionally biased region" description="Basic and acidic residues" evidence="2">
    <location>
        <begin position="370"/>
        <end position="398"/>
    </location>
</feature>
<feature type="compositionally biased region" description="Basic residues" evidence="2">
    <location>
        <begin position="128"/>
        <end position="142"/>
    </location>
</feature>
<feature type="domain" description="C2H2-type" evidence="3">
    <location>
        <begin position="75"/>
        <end position="102"/>
    </location>
</feature>
<feature type="compositionally biased region" description="Basic and acidic residues" evidence="2">
    <location>
        <begin position="53"/>
        <end position="69"/>
    </location>
</feature>
<sequence>MSTQKSKFASMYKDEDEDDNDADDDVAEYDNEEDDEAGYGLRQNPRKTWRIPRAKDVVDHHQQEKRKQEQQQQKFICSKCGKGFQSSKALCGHMACHSEKEKAPSNVVPKQKQQVMDSQSDTESGAKNPRRTSRRRRYKKHNSAASADGDDSSKTEKVEAFHHHQQQHQHNNCSSGASGVEQQQEEVAICLMMLSRDYSGNRGGLNSIGDSSDNNSVVLEARSISTKLAKKSDADKGVKECGSKKVRTFDNSQPGCVRNGAGNVEADVKVKNLRKRKLEEGSKAEPPHLSLKKLKTVMDGGLRRESSSRQIERPSDRAVNESNGAGYSVGNQYSSAEMCRRFDHKAVINAQSHAGSPCESGEISLETDASPDKREGKKILEHDSVDGGWKKGGEHEFFRSGQAQGGHRRVHLAEGDEKIKCDEVAANFKPIGTRPHDFIDLNLPAPTEDEEEASESMASYGQFQARHQA</sequence>
<feature type="region of interest" description="Disordered" evidence="2">
    <location>
        <begin position="297"/>
        <end position="326"/>
    </location>
</feature>
<dbReference type="Gramene" id="Kaladp0043s0170.1.v1.1">
    <property type="protein sequence ID" value="Kaladp0043s0170.1.v1.1.CDS.1"/>
    <property type="gene ID" value="Kaladp0043s0170.v1.1"/>
</dbReference>
<dbReference type="Proteomes" id="UP000594263">
    <property type="component" value="Unplaced"/>
</dbReference>
<accession>A0A7N0TRY4</accession>
<keyword evidence="1" id="KW-0863">Zinc-finger</keyword>
<dbReference type="PROSITE" id="PS50157">
    <property type="entry name" value="ZINC_FINGER_C2H2_2"/>
    <property type="match status" value="1"/>
</dbReference>
<feature type="compositionally biased region" description="Acidic residues" evidence="2">
    <location>
        <begin position="14"/>
        <end position="37"/>
    </location>
</feature>
<evidence type="ECO:0000313" key="4">
    <source>
        <dbReference type="EnsemblPlants" id="Kaladp0043s0170.1.v1.1.CDS.1"/>
    </source>
</evidence>
<dbReference type="PANTHER" id="PTHR46869">
    <property type="entry name" value="C2H2-LIKE ZINC FINGER PROTEIN"/>
    <property type="match status" value="1"/>
</dbReference>
<proteinExistence type="predicted"/>
<feature type="region of interest" description="Disordered" evidence="2">
    <location>
        <begin position="433"/>
        <end position="469"/>
    </location>
</feature>
<evidence type="ECO:0000256" key="1">
    <source>
        <dbReference type="PROSITE-ProRule" id="PRU00042"/>
    </source>
</evidence>
<dbReference type="PROSITE" id="PS00028">
    <property type="entry name" value="ZINC_FINGER_C2H2_1"/>
    <property type="match status" value="1"/>
</dbReference>
<feature type="compositionally biased region" description="Polar residues" evidence="2">
    <location>
        <begin position="111"/>
        <end position="125"/>
    </location>
</feature>
<evidence type="ECO:0000313" key="5">
    <source>
        <dbReference type="Proteomes" id="UP000594263"/>
    </source>
</evidence>
<feature type="region of interest" description="Disordered" evidence="2">
    <location>
        <begin position="353"/>
        <end position="416"/>
    </location>
</feature>
<dbReference type="SUPFAM" id="SSF57667">
    <property type="entry name" value="beta-beta-alpha zinc fingers"/>
    <property type="match status" value="1"/>
</dbReference>
<evidence type="ECO:0000256" key="2">
    <source>
        <dbReference type="SAM" id="MobiDB-lite"/>
    </source>
</evidence>
<keyword evidence="1" id="KW-0862">Zinc</keyword>
<dbReference type="Pfam" id="PF13912">
    <property type="entry name" value="zf-C2H2_6"/>
    <property type="match status" value="1"/>
</dbReference>
<organism evidence="4 5">
    <name type="scientific">Kalanchoe fedtschenkoi</name>
    <name type="common">Lavender scallops</name>
    <name type="synonym">South American air plant</name>
    <dbReference type="NCBI Taxonomy" id="63787"/>
    <lineage>
        <taxon>Eukaryota</taxon>
        <taxon>Viridiplantae</taxon>
        <taxon>Streptophyta</taxon>
        <taxon>Embryophyta</taxon>
        <taxon>Tracheophyta</taxon>
        <taxon>Spermatophyta</taxon>
        <taxon>Magnoliopsida</taxon>
        <taxon>eudicotyledons</taxon>
        <taxon>Gunneridae</taxon>
        <taxon>Pentapetalae</taxon>
        <taxon>Saxifragales</taxon>
        <taxon>Crassulaceae</taxon>
        <taxon>Kalanchoe</taxon>
    </lineage>
</organism>
<name>A0A7N0TRY4_KALFE</name>
<dbReference type="GO" id="GO:0008270">
    <property type="term" value="F:zinc ion binding"/>
    <property type="evidence" value="ECO:0007669"/>
    <property type="project" value="UniProtKB-KW"/>
</dbReference>
<keyword evidence="5" id="KW-1185">Reference proteome</keyword>
<feature type="compositionally biased region" description="Basic and acidic residues" evidence="2">
    <location>
        <begin position="151"/>
        <end position="162"/>
    </location>
</feature>
<reference evidence="4" key="1">
    <citation type="submission" date="2021-01" db="UniProtKB">
        <authorList>
            <consortium name="EnsemblPlants"/>
        </authorList>
    </citation>
    <scope>IDENTIFICATION</scope>
</reference>